<evidence type="ECO:0000313" key="1">
    <source>
        <dbReference type="EMBL" id="MVQ49639.1"/>
    </source>
</evidence>
<comment type="caution">
    <text evidence="1">The sequence shown here is derived from an EMBL/GenBank/DDBJ whole genome shotgun (WGS) entry which is preliminary data.</text>
</comment>
<organism evidence="1 2">
    <name type="scientific">Nocardioides agri</name>
    <dbReference type="NCBI Taxonomy" id="2682843"/>
    <lineage>
        <taxon>Bacteria</taxon>
        <taxon>Bacillati</taxon>
        <taxon>Actinomycetota</taxon>
        <taxon>Actinomycetes</taxon>
        <taxon>Propionibacteriales</taxon>
        <taxon>Nocardioidaceae</taxon>
        <taxon>Nocardioides</taxon>
    </lineage>
</organism>
<dbReference type="InterPro" id="IPR012808">
    <property type="entry name" value="CHP02453"/>
</dbReference>
<dbReference type="PIRSF" id="PIRSF028451">
    <property type="entry name" value="UCP028451"/>
    <property type="match status" value="1"/>
</dbReference>
<evidence type="ECO:0000313" key="2">
    <source>
        <dbReference type="Proteomes" id="UP000473525"/>
    </source>
</evidence>
<keyword evidence="2" id="KW-1185">Reference proteome</keyword>
<dbReference type="InterPro" id="IPR015996">
    <property type="entry name" value="UCP028451"/>
</dbReference>
<dbReference type="NCBIfam" id="TIGR02453">
    <property type="entry name" value="TIGR02453 family protein"/>
    <property type="match status" value="1"/>
</dbReference>
<proteinExistence type="predicted"/>
<name>A0A6L6XQQ5_9ACTN</name>
<accession>A0A6L6XQQ5</accession>
<dbReference type="EMBL" id="WSEK01000004">
    <property type="protein sequence ID" value="MVQ49639.1"/>
    <property type="molecule type" value="Genomic_DNA"/>
</dbReference>
<dbReference type="PANTHER" id="PTHR36452">
    <property type="entry name" value="CHROMOSOME 12, WHOLE GENOME SHOTGUN SEQUENCE"/>
    <property type="match status" value="1"/>
</dbReference>
<dbReference type="AlphaFoldDB" id="A0A6L6XQQ5"/>
<protein>
    <submittedName>
        <fullName evidence="1">TIGR02453 family protein</fullName>
    </submittedName>
</protein>
<gene>
    <name evidence="1" type="ORF">GON03_10645</name>
</gene>
<dbReference type="PANTHER" id="PTHR36452:SF1">
    <property type="entry name" value="DUF2461 DOMAIN-CONTAINING PROTEIN"/>
    <property type="match status" value="1"/>
</dbReference>
<dbReference type="Pfam" id="PF09365">
    <property type="entry name" value="DUF2461"/>
    <property type="match status" value="1"/>
</dbReference>
<dbReference type="Proteomes" id="UP000473525">
    <property type="component" value="Unassembled WGS sequence"/>
</dbReference>
<sequence>MVRSETSGVPTLTSVTDGFSGFPVAALDFYDDLEVDNTKSFWEAHKAVYNDAVKGPMTALCAALEREFGAAKVFRPYRDVRFAKDKTPYKTHQGAFVRVGESTGWYVEVSPRGVRTGGGFYEASGPRLAAFREAVAHERFGPELEKVLAALERKGFEIGGDRLKTTPRGYDADHPRIELLRHRSLTAGHPLGFEPVIHTPELLDLVRADWRALRPLVEWCARHAAG</sequence>
<reference evidence="1 2" key="1">
    <citation type="submission" date="2019-12" db="EMBL/GenBank/DDBJ databases">
        <authorList>
            <person name="Huq M.A."/>
        </authorList>
    </citation>
    <scope>NUCLEOTIDE SEQUENCE [LARGE SCALE GENOMIC DNA]</scope>
    <source>
        <strain evidence="1 2">MAH-18</strain>
    </source>
</reference>